<dbReference type="InterPro" id="IPR001261">
    <property type="entry name" value="ArgE/DapE_CS"/>
</dbReference>
<dbReference type="PANTHER" id="PTHR43808">
    <property type="entry name" value="ACETYLORNITHINE DEACETYLASE"/>
    <property type="match status" value="1"/>
</dbReference>
<evidence type="ECO:0000256" key="9">
    <source>
        <dbReference type="ARBA" id="ARBA00023285"/>
    </source>
</evidence>
<keyword evidence="7" id="KW-0378">Hydrolase</keyword>
<keyword evidence="6" id="KW-0479">Metal-binding</keyword>
<dbReference type="InterPro" id="IPR010169">
    <property type="entry name" value="AcOrn-deacetyl"/>
</dbReference>
<organism evidence="11 12">
    <name type="scientific">Hypericibacter adhaerens</name>
    <dbReference type="NCBI Taxonomy" id="2602016"/>
    <lineage>
        <taxon>Bacteria</taxon>
        <taxon>Pseudomonadati</taxon>
        <taxon>Pseudomonadota</taxon>
        <taxon>Alphaproteobacteria</taxon>
        <taxon>Rhodospirillales</taxon>
        <taxon>Dongiaceae</taxon>
        <taxon>Hypericibacter</taxon>
    </lineage>
</organism>
<keyword evidence="4" id="KW-0055">Arginine biosynthesis</keyword>
<gene>
    <name evidence="11" type="primary">argE</name>
    <name evidence="11" type="ORF">FRZ61_48530</name>
</gene>
<name>A0A5J6N4Z4_9PROT</name>
<dbReference type="NCBIfam" id="NF005710">
    <property type="entry name" value="PRK07522.1"/>
    <property type="match status" value="1"/>
</dbReference>
<dbReference type="Pfam" id="PF01546">
    <property type="entry name" value="Peptidase_M20"/>
    <property type="match status" value="1"/>
</dbReference>
<evidence type="ECO:0000256" key="6">
    <source>
        <dbReference type="ARBA" id="ARBA00022723"/>
    </source>
</evidence>
<evidence type="ECO:0000313" key="12">
    <source>
        <dbReference type="Proteomes" id="UP000325797"/>
    </source>
</evidence>
<comment type="similarity">
    <text evidence="2">Belongs to the peptidase M20A family. ArgE subfamily.</text>
</comment>
<dbReference type="Gene3D" id="3.30.70.360">
    <property type="match status" value="1"/>
</dbReference>
<proteinExistence type="inferred from homology"/>
<sequence>MTARRYAPMEMIETLVGFPTVSSDSNLDLIEFVRGYLAGHGIGSRLTYDAEKRKANLFATIGPDLAGGVVLSGHTDVVPVAGQPWESDPFTLVRRGSRLYGRGTSDMKSFLAVALALVPEFQAAGLKRPIHLALSYDEEVGCFGVPSLLRDIAANLPLPAMAIIGEPTSMRLANRHKGDQVFRTVFTGRDGHSSATHRGVNAIFAAARFLGHLSDLADEFREAGPFDDSFDPPYTTVNAGQIDGGTAFNIIARHCALIWEFRPVPSVAPETVTARVQAFVEGELLPAMRATAPEASIETTVLCNLPPLMPQAESPAEALIRALTGANEAIGVAFGTEAGHFQQTGIPAVVFGPGSIEQAHQPNEFIEIAQVEACVDFMQKLAGWISRPA</sequence>
<feature type="domain" description="Peptidase M20 dimerisation" evidence="10">
    <location>
        <begin position="176"/>
        <end position="284"/>
    </location>
</feature>
<evidence type="ECO:0000256" key="8">
    <source>
        <dbReference type="ARBA" id="ARBA00022833"/>
    </source>
</evidence>
<comment type="cofactor">
    <cofactor evidence="1">
        <name>Zn(2+)</name>
        <dbReference type="ChEBI" id="CHEBI:29105"/>
    </cofactor>
</comment>
<dbReference type="NCBIfam" id="TIGR01892">
    <property type="entry name" value="AcOrn-deacetyl"/>
    <property type="match status" value="1"/>
</dbReference>
<keyword evidence="12" id="KW-1185">Reference proteome</keyword>
<dbReference type="InterPro" id="IPR011650">
    <property type="entry name" value="Peptidase_M20_dimer"/>
</dbReference>
<evidence type="ECO:0000259" key="10">
    <source>
        <dbReference type="Pfam" id="PF07687"/>
    </source>
</evidence>
<dbReference type="CDD" id="cd03894">
    <property type="entry name" value="M20_ArgE"/>
    <property type="match status" value="1"/>
</dbReference>
<dbReference type="AlphaFoldDB" id="A0A5J6N4Z4"/>
<dbReference type="KEGG" id="hadh:FRZ61_48530"/>
<dbReference type="GO" id="GO:0008777">
    <property type="term" value="F:acetylornithine deacetylase activity"/>
    <property type="evidence" value="ECO:0007669"/>
    <property type="project" value="TreeGrafter"/>
</dbReference>
<dbReference type="InterPro" id="IPR036264">
    <property type="entry name" value="Bact_exopeptidase_dim_dom"/>
</dbReference>
<dbReference type="SUPFAM" id="SSF55031">
    <property type="entry name" value="Bacterial exopeptidase dimerisation domain"/>
    <property type="match status" value="1"/>
</dbReference>
<evidence type="ECO:0000256" key="1">
    <source>
        <dbReference type="ARBA" id="ARBA00001947"/>
    </source>
</evidence>
<evidence type="ECO:0000256" key="4">
    <source>
        <dbReference type="ARBA" id="ARBA00022571"/>
    </source>
</evidence>
<dbReference type="InterPro" id="IPR050072">
    <property type="entry name" value="Peptidase_M20A"/>
</dbReference>
<keyword evidence="3" id="KW-0963">Cytoplasm</keyword>
<evidence type="ECO:0000256" key="7">
    <source>
        <dbReference type="ARBA" id="ARBA00022801"/>
    </source>
</evidence>
<dbReference type="GO" id="GO:0046872">
    <property type="term" value="F:metal ion binding"/>
    <property type="evidence" value="ECO:0007669"/>
    <property type="project" value="UniProtKB-KW"/>
</dbReference>
<keyword evidence="8" id="KW-0862">Zinc</keyword>
<dbReference type="InterPro" id="IPR002933">
    <property type="entry name" value="Peptidase_M20"/>
</dbReference>
<protein>
    <submittedName>
        <fullName evidence="11">Acetylornithine deacetylase</fullName>
    </submittedName>
</protein>
<evidence type="ECO:0000313" key="11">
    <source>
        <dbReference type="EMBL" id="QEX24911.1"/>
    </source>
</evidence>
<keyword evidence="5" id="KW-0028">Amino-acid biosynthesis</keyword>
<evidence type="ECO:0000256" key="2">
    <source>
        <dbReference type="ARBA" id="ARBA00005691"/>
    </source>
</evidence>
<dbReference type="Proteomes" id="UP000325797">
    <property type="component" value="Chromosome"/>
</dbReference>
<dbReference type="GO" id="GO:0006526">
    <property type="term" value="P:L-arginine biosynthetic process"/>
    <property type="evidence" value="ECO:0007669"/>
    <property type="project" value="UniProtKB-KW"/>
</dbReference>
<keyword evidence="9" id="KW-0170">Cobalt</keyword>
<dbReference type="PANTHER" id="PTHR43808:SF31">
    <property type="entry name" value="N-ACETYL-L-CITRULLINE DEACETYLASE"/>
    <property type="match status" value="1"/>
</dbReference>
<dbReference type="OrthoDB" id="9809784at2"/>
<evidence type="ECO:0000256" key="5">
    <source>
        <dbReference type="ARBA" id="ARBA00022605"/>
    </source>
</evidence>
<dbReference type="SUPFAM" id="SSF53187">
    <property type="entry name" value="Zn-dependent exopeptidases"/>
    <property type="match status" value="1"/>
</dbReference>
<dbReference type="PROSITE" id="PS00759">
    <property type="entry name" value="ARGE_DAPE_CPG2_2"/>
    <property type="match status" value="1"/>
</dbReference>
<reference evidence="11 12" key="1">
    <citation type="submission" date="2019-08" db="EMBL/GenBank/DDBJ databases">
        <title>Hyperibacter terrae gen. nov., sp. nov. and Hyperibacter viscosus sp. nov., two new members in the family Rhodospirillaceae isolated from the rhizosphere of Hypericum perforatum.</title>
        <authorList>
            <person name="Noviana Z."/>
        </authorList>
    </citation>
    <scope>NUCLEOTIDE SEQUENCE [LARGE SCALE GENOMIC DNA]</scope>
    <source>
        <strain evidence="11 12">R5959</strain>
    </source>
</reference>
<accession>A0A5J6N4Z4</accession>
<evidence type="ECO:0000256" key="3">
    <source>
        <dbReference type="ARBA" id="ARBA00022490"/>
    </source>
</evidence>
<dbReference type="EMBL" id="CP042582">
    <property type="protein sequence ID" value="QEX24911.1"/>
    <property type="molecule type" value="Genomic_DNA"/>
</dbReference>
<dbReference type="Gene3D" id="3.40.630.10">
    <property type="entry name" value="Zn peptidases"/>
    <property type="match status" value="1"/>
</dbReference>
<dbReference type="Pfam" id="PF07687">
    <property type="entry name" value="M20_dimer"/>
    <property type="match status" value="1"/>
</dbReference>
<dbReference type="RefSeq" id="WP_151120183.1">
    <property type="nucleotide sequence ID" value="NZ_CP042582.1"/>
</dbReference>